<evidence type="ECO:0000313" key="3">
    <source>
        <dbReference type="EMBL" id="KAF3217149.1"/>
    </source>
</evidence>
<proteinExistence type="predicted"/>
<keyword evidence="1" id="KW-0812">Transmembrane</keyword>
<dbReference type="EMBL" id="JAABOE010000142">
    <property type="protein sequence ID" value="KAF3161792.1"/>
    <property type="molecule type" value="Genomic_DNA"/>
</dbReference>
<evidence type="ECO:0000313" key="4">
    <source>
        <dbReference type="Proteomes" id="UP000472727"/>
    </source>
</evidence>
<reference evidence="4 5" key="1">
    <citation type="submission" date="2019-06" db="EMBL/GenBank/DDBJ databases">
        <authorList>
            <person name="Palmer J.M."/>
        </authorList>
    </citation>
    <scope>NUCLEOTIDE SEQUENCE [LARGE SCALE GENOMIC DNA]</scope>
    <source>
        <strain evidence="3 4">TWF106</strain>
        <strain evidence="2 5">TWF788</strain>
    </source>
</reference>
<protein>
    <submittedName>
        <fullName evidence="3">Uncharacterized protein</fullName>
    </submittedName>
</protein>
<comment type="caution">
    <text evidence="3">The sequence shown here is derived from an EMBL/GenBank/DDBJ whole genome shotgun (WGS) entry which is preliminary data.</text>
</comment>
<dbReference type="AlphaFoldDB" id="A0A7C8QMJ3"/>
<evidence type="ECO:0000313" key="2">
    <source>
        <dbReference type="EMBL" id="KAF3161792.1"/>
    </source>
</evidence>
<name>A0A7C8QMJ3_ORBOL</name>
<gene>
    <name evidence="3" type="ORF">TWF106_007986</name>
    <name evidence="2" type="ORF">TWF788_002369</name>
</gene>
<organism evidence="3 4">
    <name type="scientific">Orbilia oligospora</name>
    <name type="common">Nematode-trapping fungus</name>
    <name type="synonym">Arthrobotrys oligospora</name>
    <dbReference type="NCBI Taxonomy" id="2813651"/>
    <lineage>
        <taxon>Eukaryota</taxon>
        <taxon>Fungi</taxon>
        <taxon>Dikarya</taxon>
        <taxon>Ascomycota</taxon>
        <taxon>Pezizomycotina</taxon>
        <taxon>Orbiliomycetes</taxon>
        <taxon>Orbiliales</taxon>
        <taxon>Orbiliaceae</taxon>
        <taxon>Orbilia</taxon>
    </lineage>
</organism>
<keyword evidence="1" id="KW-0472">Membrane</keyword>
<dbReference type="EMBL" id="WIWS01000046">
    <property type="protein sequence ID" value="KAF3217149.1"/>
    <property type="molecule type" value="Genomic_DNA"/>
</dbReference>
<keyword evidence="1" id="KW-1133">Transmembrane helix</keyword>
<evidence type="ECO:0000313" key="5">
    <source>
        <dbReference type="Proteomes" id="UP000479691"/>
    </source>
</evidence>
<feature type="transmembrane region" description="Helical" evidence="1">
    <location>
        <begin position="188"/>
        <end position="209"/>
    </location>
</feature>
<accession>A0A7C8QMJ3</accession>
<dbReference type="Proteomes" id="UP000479691">
    <property type="component" value="Unassembled WGS sequence"/>
</dbReference>
<evidence type="ECO:0000256" key="1">
    <source>
        <dbReference type="SAM" id="Phobius"/>
    </source>
</evidence>
<sequence length="222" mass="25139">MASFSSRTVEFQDLILQAFKLKPKDLSSTRNSGCRDIDELSSRSRKQMEDIRAIILRGDKLSEEATGPLDLQGHPIYTQVALYRLAAAKIFHLAEVLTETIEKGIKVVTPHGPDIVIVPAQRQGCERGTEVKFVKQDNNPERGAKYRHRQLESTKNQNRALVRRIKTLQIERDEQAILISSLRATTTVMIWGLCLLIAVIVLIYIRLYFGRYVHGVGPVSTR</sequence>
<dbReference type="Proteomes" id="UP000472727">
    <property type="component" value="Unassembled WGS sequence"/>
</dbReference>